<dbReference type="Proteomes" id="UP000503088">
    <property type="component" value="Chromosome"/>
</dbReference>
<dbReference type="InterPro" id="IPR011608">
    <property type="entry name" value="PRD"/>
</dbReference>
<gene>
    <name evidence="2" type="ORF">GXN76_14150</name>
</gene>
<keyword evidence="3" id="KW-1185">Reference proteome</keyword>
<dbReference type="InterPro" id="IPR036634">
    <property type="entry name" value="PRD_sf"/>
</dbReference>
<evidence type="ECO:0000313" key="2">
    <source>
        <dbReference type="EMBL" id="QKG85482.1"/>
    </source>
</evidence>
<dbReference type="EMBL" id="CP048104">
    <property type="protein sequence ID" value="QKG85482.1"/>
    <property type="molecule type" value="Genomic_DNA"/>
</dbReference>
<dbReference type="Pfam" id="PF00874">
    <property type="entry name" value="PRD"/>
    <property type="match status" value="1"/>
</dbReference>
<dbReference type="RefSeq" id="WP_173224167.1">
    <property type="nucleotide sequence ID" value="NZ_CP048104.1"/>
</dbReference>
<name>A0A7D3XRU0_9BACL</name>
<dbReference type="Gene3D" id="1.10.1790.10">
    <property type="entry name" value="PRD domain"/>
    <property type="match status" value="1"/>
</dbReference>
<dbReference type="GO" id="GO:0006355">
    <property type="term" value="P:regulation of DNA-templated transcription"/>
    <property type="evidence" value="ECO:0007669"/>
    <property type="project" value="InterPro"/>
</dbReference>
<dbReference type="SUPFAM" id="SSF63520">
    <property type="entry name" value="PTS-regulatory domain, PRD"/>
    <property type="match status" value="1"/>
</dbReference>
<evidence type="ECO:0000313" key="3">
    <source>
        <dbReference type="Proteomes" id="UP000503088"/>
    </source>
</evidence>
<organism evidence="2 3">
    <name type="scientific">Kroppenstedtia pulmonis</name>
    <dbReference type="NCBI Taxonomy" id="1380685"/>
    <lineage>
        <taxon>Bacteria</taxon>
        <taxon>Bacillati</taxon>
        <taxon>Bacillota</taxon>
        <taxon>Bacilli</taxon>
        <taxon>Bacillales</taxon>
        <taxon>Thermoactinomycetaceae</taxon>
        <taxon>Kroppenstedtia</taxon>
    </lineage>
</organism>
<dbReference type="KEGG" id="kpul:GXN76_14150"/>
<evidence type="ECO:0000259" key="1">
    <source>
        <dbReference type="PROSITE" id="PS51372"/>
    </source>
</evidence>
<dbReference type="AlphaFoldDB" id="A0A7D3XRU0"/>
<accession>A0A7D3XRU0</accession>
<sequence>MLPEEVKERLDLLVDSKQIEVDTRQRVWETLTQLEQQGHLDPESDSIGPFTNHLAIAATRITRGEAITESNNQVDEVLRENPELIQKAEAILEQCVGNSETKIPSAETGFIVLYLALLRKQPNEEI</sequence>
<proteinExistence type="predicted"/>
<reference evidence="2 3" key="1">
    <citation type="submission" date="2020-01" db="EMBL/GenBank/DDBJ databases">
        <authorList>
            <person name="Gulvik C.A."/>
            <person name="Batra D.G."/>
        </authorList>
    </citation>
    <scope>NUCLEOTIDE SEQUENCE [LARGE SCALE GENOMIC DNA]</scope>
    <source>
        <strain evidence="2 3">W9323</strain>
    </source>
</reference>
<feature type="domain" description="PRD" evidence="1">
    <location>
        <begin position="18"/>
        <end position="125"/>
    </location>
</feature>
<protein>
    <submittedName>
        <fullName evidence="2">PRD domain-containing protein</fullName>
    </submittedName>
</protein>
<dbReference type="PROSITE" id="PS51372">
    <property type="entry name" value="PRD_2"/>
    <property type="match status" value="1"/>
</dbReference>